<dbReference type="eggNOG" id="COG3293">
    <property type="taxonomic scope" value="Bacteria"/>
</dbReference>
<dbReference type="KEGG" id="msv:Mesil_1629"/>
<organism evidence="2 3">
    <name type="scientific">Allomeiothermus silvanus (strain ATCC 700542 / DSM 9946 / NBRC 106475 / NCIMB 13440 / VI-R2)</name>
    <name type="common">Thermus silvanus</name>
    <dbReference type="NCBI Taxonomy" id="526227"/>
    <lineage>
        <taxon>Bacteria</taxon>
        <taxon>Thermotogati</taxon>
        <taxon>Deinococcota</taxon>
        <taxon>Deinococci</taxon>
        <taxon>Thermales</taxon>
        <taxon>Thermaceae</taxon>
        <taxon>Allomeiothermus</taxon>
    </lineage>
</organism>
<dbReference type="Pfam" id="PF13340">
    <property type="entry name" value="DUF4096"/>
    <property type="match status" value="1"/>
</dbReference>
<feature type="domain" description="Insertion element IS402-like" evidence="1">
    <location>
        <begin position="22"/>
        <end position="64"/>
    </location>
</feature>
<dbReference type="STRING" id="526227.Mesil_1629"/>
<gene>
    <name evidence="2" type="ordered locus">Mesil_1629</name>
</gene>
<dbReference type="HOGENOM" id="CLU_1765846_0_0_0"/>
<dbReference type="OrthoDB" id="32553at2"/>
<protein>
    <submittedName>
        <fullName evidence="2">Transposase IS4 family protein</fullName>
    </submittedName>
</protein>
<reference evidence="2 3" key="1">
    <citation type="journal article" date="2010" name="Stand. Genomic Sci.">
        <title>Complete genome sequence of Meiothermus silvanus type strain (VI-R2).</title>
        <authorList>
            <person name="Sikorski J."/>
            <person name="Tindall B.J."/>
            <person name="Lowry S."/>
            <person name="Lucas S."/>
            <person name="Nolan M."/>
            <person name="Copeland A."/>
            <person name="Glavina Del Rio T."/>
            <person name="Tice H."/>
            <person name="Cheng J.F."/>
            <person name="Han C."/>
            <person name="Pitluck S."/>
            <person name="Liolios K."/>
            <person name="Ivanova N."/>
            <person name="Mavromatis K."/>
            <person name="Mikhailova N."/>
            <person name="Pati A."/>
            <person name="Goodwin L."/>
            <person name="Chen A."/>
            <person name="Palaniappan K."/>
            <person name="Land M."/>
            <person name="Hauser L."/>
            <person name="Chang Y.J."/>
            <person name="Jeffries C.D."/>
            <person name="Rohde M."/>
            <person name="Goker M."/>
            <person name="Woyke T."/>
            <person name="Bristow J."/>
            <person name="Eisen J.A."/>
            <person name="Markowitz V."/>
            <person name="Hugenholtz P."/>
            <person name="Kyrpides N.C."/>
            <person name="Klenk H.P."/>
            <person name="Lapidus A."/>
        </authorList>
    </citation>
    <scope>NUCLEOTIDE SEQUENCE [LARGE SCALE GENOMIC DNA]</scope>
    <source>
        <strain evidence="3">ATCC 700542 / DSM 9946 / VI-R2</strain>
    </source>
</reference>
<name>D7BFG2_ALLS1</name>
<evidence type="ECO:0000259" key="1">
    <source>
        <dbReference type="Pfam" id="PF13340"/>
    </source>
</evidence>
<sequence>MASTRRFYPSDLSDQARFSDRQAEWVLLEPLIPAPKPGGRPAKVPRREIVNAILYVLKNGIQWLEVVAHPHAGVRGVWVREGEPLPEVERVKGFRPLPKRWVVERTIAWLGRNRRLGKDYEYYPEVTEAWMYLGMIRLLVKRLARAA</sequence>
<accession>D7BFG2</accession>
<proteinExistence type="predicted"/>
<evidence type="ECO:0000313" key="3">
    <source>
        <dbReference type="Proteomes" id="UP000001916"/>
    </source>
</evidence>
<keyword evidence="3" id="KW-1185">Reference proteome</keyword>
<dbReference type="EMBL" id="CP002042">
    <property type="protein sequence ID" value="ADH63515.1"/>
    <property type="molecule type" value="Genomic_DNA"/>
</dbReference>
<dbReference type="PANTHER" id="PTHR30007">
    <property type="entry name" value="PHP DOMAIN PROTEIN"/>
    <property type="match status" value="1"/>
</dbReference>
<evidence type="ECO:0000313" key="2">
    <source>
        <dbReference type="EMBL" id="ADH63515.1"/>
    </source>
</evidence>
<dbReference type="Proteomes" id="UP000001916">
    <property type="component" value="Chromosome"/>
</dbReference>
<dbReference type="AlphaFoldDB" id="D7BFG2"/>
<dbReference type="PANTHER" id="PTHR30007:SF0">
    <property type="entry name" value="TRANSPOSASE"/>
    <property type="match status" value="1"/>
</dbReference>
<dbReference type="InterPro" id="IPR025161">
    <property type="entry name" value="IS402-like_dom"/>
</dbReference>